<dbReference type="PANTHER" id="PTHR21000">
    <property type="entry name" value="DIHYDROXY-ACID DEHYDRATASE DAD"/>
    <property type="match status" value="1"/>
</dbReference>
<dbReference type="PANTHER" id="PTHR21000:SF5">
    <property type="entry name" value="DIHYDROXY-ACID DEHYDRATASE, MITOCHONDRIAL"/>
    <property type="match status" value="1"/>
</dbReference>
<comment type="caution">
    <text evidence="2">The sequence shown here is derived from an EMBL/GenBank/DDBJ whole genome shotgun (WGS) entry which is preliminary data.</text>
</comment>
<protein>
    <submittedName>
        <fullName evidence="2">Dihydroxy-acid dehydratase</fullName>
        <ecNumber evidence="2">4.2.1.9</ecNumber>
    </submittedName>
</protein>
<sequence length="180" mass="18954">MNAHARIIDPAALPASNFVILHGSLSPEGCVMTGGGFERDPHEARTRVFAMESDAIAAIQQGRVAHGEAIVIAAADEAEMTAIFGAIAEAGLRDISLISNGRFAAASEGIVIGHVGKAIRYVQNFDTITIDIKNRRLDIDADMVARRADGPRGAKVKNGFAPMGKYAALMAEADAEARPT</sequence>
<feature type="domain" description="Dihydroxy-acid/6-phosphogluconate dehydratase C-terminal" evidence="1">
    <location>
        <begin position="11"/>
        <end position="174"/>
    </location>
</feature>
<dbReference type="EMBL" id="JAQQKW010000003">
    <property type="protein sequence ID" value="MDC7694031.1"/>
    <property type="molecule type" value="Genomic_DNA"/>
</dbReference>
<accession>A0ABT5IEY3</accession>
<proteinExistence type="predicted"/>
<keyword evidence="2" id="KW-0456">Lyase</keyword>
<gene>
    <name evidence="2" type="ORF">PQU94_07010</name>
</gene>
<keyword evidence="3" id="KW-1185">Reference proteome</keyword>
<dbReference type="Gene3D" id="3.50.30.80">
    <property type="entry name" value="IlvD/EDD C-terminal domain-like"/>
    <property type="match status" value="1"/>
</dbReference>
<dbReference type="InterPro" id="IPR042096">
    <property type="entry name" value="Dihydro-acid_dehy_C"/>
</dbReference>
<dbReference type="InterPro" id="IPR050165">
    <property type="entry name" value="DHAD_IlvD/Edd"/>
</dbReference>
<dbReference type="InterPro" id="IPR056740">
    <property type="entry name" value="ILV_EDD_C"/>
</dbReference>
<name>A0ABT5IEY3_9CAUL</name>
<dbReference type="EC" id="4.2.1.9" evidence="2"/>
<reference evidence="2 3" key="1">
    <citation type="submission" date="2023-01" db="EMBL/GenBank/DDBJ databases">
        <title>Novel species of the genus Asticcacaulis isolated from rivers.</title>
        <authorList>
            <person name="Lu H."/>
        </authorList>
    </citation>
    <scope>NUCLEOTIDE SEQUENCE [LARGE SCALE GENOMIC DNA]</scope>
    <source>
        <strain evidence="2 3">DXS10W</strain>
    </source>
</reference>
<organism evidence="2 3">
    <name type="scientific">Asticcacaulis currens</name>
    <dbReference type="NCBI Taxonomy" id="2984210"/>
    <lineage>
        <taxon>Bacteria</taxon>
        <taxon>Pseudomonadati</taxon>
        <taxon>Pseudomonadota</taxon>
        <taxon>Alphaproteobacteria</taxon>
        <taxon>Caulobacterales</taxon>
        <taxon>Caulobacteraceae</taxon>
        <taxon>Asticcacaulis</taxon>
    </lineage>
</organism>
<dbReference type="RefSeq" id="WP_272740752.1">
    <property type="nucleotide sequence ID" value="NZ_JAQQKW010000003.1"/>
</dbReference>
<dbReference type="GO" id="GO:0004160">
    <property type="term" value="F:dihydroxy-acid dehydratase activity"/>
    <property type="evidence" value="ECO:0007669"/>
    <property type="project" value="UniProtKB-EC"/>
</dbReference>
<dbReference type="Proteomes" id="UP001216595">
    <property type="component" value="Unassembled WGS sequence"/>
</dbReference>
<dbReference type="SUPFAM" id="SSF52016">
    <property type="entry name" value="LeuD/IlvD-like"/>
    <property type="match status" value="1"/>
</dbReference>
<evidence type="ECO:0000313" key="2">
    <source>
        <dbReference type="EMBL" id="MDC7694031.1"/>
    </source>
</evidence>
<evidence type="ECO:0000313" key="3">
    <source>
        <dbReference type="Proteomes" id="UP001216595"/>
    </source>
</evidence>
<evidence type="ECO:0000259" key="1">
    <source>
        <dbReference type="Pfam" id="PF24877"/>
    </source>
</evidence>
<dbReference type="Pfam" id="PF24877">
    <property type="entry name" value="ILV_EDD_C"/>
    <property type="match status" value="1"/>
</dbReference>